<dbReference type="PROSITE" id="PS51880">
    <property type="entry name" value="TGS"/>
    <property type="match status" value="1"/>
</dbReference>
<dbReference type="OrthoDB" id="9810373at2"/>
<evidence type="ECO:0000259" key="3">
    <source>
        <dbReference type="PROSITE" id="PS51880"/>
    </source>
</evidence>
<evidence type="ECO:0000313" key="5">
    <source>
        <dbReference type="Proteomes" id="UP000014977"/>
    </source>
</evidence>
<dbReference type="Gene3D" id="3.10.20.30">
    <property type="match status" value="1"/>
</dbReference>
<feature type="domain" description="TGS" evidence="3">
    <location>
        <begin position="258"/>
        <end position="341"/>
    </location>
</feature>
<dbReference type="CDD" id="cd04867">
    <property type="entry name" value="TGS_YchF_OLA1"/>
    <property type="match status" value="1"/>
</dbReference>
<dbReference type="InterPro" id="IPR006073">
    <property type="entry name" value="GTP-bd"/>
</dbReference>
<dbReference type="EMBL" id="ATHJ01000106">
    <property type="protein sequence ID" value="EPR35703.1"/>
    <property type="molecule type" value="Genomic_DNA"/>
</dbReference>
<organism evidence="4 5">
    <name type="scientific">Desulfococcus multivorans DSM 2059</name>
    <dbReference type="NCBI Taxonomy" id="1121405"/>
    <lineage>
        <taxon>Bacteria</taxon>
        <taxon>Pseudomonadati</taxon>
        <taxon>Thermodesulfobacteriota</taxon>
        <taxon>Desulfobacteria</taxon>
        <taxon>Desulfobacterales</taxon>
        <taxon>Desulfococcaceae</taxon>
        <taxon>Desulfococcus</taxon>
    </lineage>
</organism>
<dbReference type="STRING" id="897.B2D07_02615"/>
<sequence>MRLGIIGLPGSGKSTVFDALTQSAPESGRRAEDRIGTIRVPDPRVDILSRMYQPRKTIFAQVEYFLPGKTGHDKKKDPNLWTPVRDCDALIHVVRNFRAYGMEAPTPHADLATLDEEMVLADLMVVEKRLERIELDRKRGKPSDPEELSLLSRCRERLEAETPLRGDPELARAPQLRGFAFVSAKPLLVLFNNEDEDDALPEGGKDAPDAADAMVIRGKLEQELAQMTEAEAREFLEEFEITAPATDRVVTRSYALLGLISFFTVGDDEVRAWTIRRETPAVDAAEVIHSDIKKGFIRAEVLAYDDLMAAGSYAEARKQGTVRLEGKTYLVQDGDIIHFRFNV</sequence>
<dbReference type="InterPro" id="IPR027417">
    <property type="entry name" value="P-loop_NTPase"/>
</dbReference>
<dbReference type="Gene3D" id="1.10.150.300">
    <property type="entry name" value="TGS-like domain"/>
    <property type="match status" value="1"/>
</dbReference>
<dbReference type="Proteomes" id="UP000014977">
    <property type="component" value="Unassembled WGS sequence"/>
</dbReference>
<name>S7UTP9_DESML</name>
<dbReference type="GO" id="GO:0005525">
    <property type="term" value="F:GTP binding"/>
    <property type="evidence" value="ECO:0007669"/>
    <property type="project" value="InterPro"/>
</dbReference>
<evidence type="ECO:0000313" key="4">
    <source>
        <dbReference type="EMBL" id="EPR35703.1"/>
    </source>
</evidence>
<dbReference type="GO" id="GO:0005737">
    <property type="term" value="C:cytoplasm"/>
    <property type="evidence" value="ECO:0007669"/>
    <property type="project" value="TreeGrafter"/>
</dbReference>
<dbReference type="PANTHER" id="PTHR23305:SF18">
    <property type="entry name" value="OBG-TYPE G DOMAIN-CONTAINING PROTEIN"/>
    <property type="match status" value="1"/>
</dbReference>
<dbReference type="AlphaFoldDB" id="S7UTP9"/>
<comment type="caution">
    <text evidence="4">The sequence shown here is derived from an EMBL/GenBank/DDBJ whole genome shotgun (WGS) entry which is preliminary data.</text>
</comment>
<dbReference type="PATRIC" id="fig|1121405.3.peg.3540"/>
<gene>
    <name evidence="4" type="ORF">dsmv_3083</name>
</gene>
<evidence type="ECO:0000256" key="2">
    <source>
        <dbReference type="ARBA" id="ARBA00022840"/>
    </source>
</evidence>
<proteinExistence type="predicted"/>
<dbReference type="InterPro" id="IPR013029">
    <property type="entry name" value="YchF_C"/>
</dbReference>
<dbReference type="PANTHER" id="PTHR23305">
    <property type="entry name" value="OBG GTPASE FAMILY"/>
    <property type="match status" value="1"/>
</dbReference>
<dbReference type="InterPro" id="IPR012675">
    <property type="entry name" value="Beta-grasp_dom_sf"/>
</dbReference>
<keyword evidence="5" id="KW-1185">Reference proteome</keyword>
<dbReference type="RefSeq" id="WP_020878173.1">
    <property type="nucleotide sequence ID" value="NZ_ATHJ01000106.1"/>
</dbReference>
<keyword evidence="2" id="KW-0067">ATP-binding</keyword>
<dbReference type="GO" id="GO:0005524">
    <property type="term" value="F:ATP binding"/>
    <property type="evidence" value="ECO:0007669"/>
    <property type="project" value="UniProtKB-KW"/>
</dbReference>
<dbReference type="Gene3D" id="3.40.50.300">
    <property type="entry name" value="P-loop containing nucleotide triphosphate hydrolases"/>
    <property type="match status" value="1"/>
</dbReference>
<reference evidence="4 5" key="1">
    <citation type="journal article" date="2013" name="Genome Announc.">
        <title>Draft genome sequences for three mercury-methylating, sulfate-reducing bacteria.</title>
        <authorList>
            <person name="Brown S.D."/>
            <person name="Hurt R.A.Jr."/>
            <person name="Gilmour C.C."/>
            <person name="Elias D.A."/>
        </authorList>
    </citation>
    <scope>NUCLEOTIDE SEQUENCE [LARGE SCALE GENOMIC DNA]</scope>
    <source>
        <strain evidence="4 5">DSM 2059</strain>
    </source>
</reference>
<keyword evidence="1" id="KW-0547">Nucleotide-binding</keyword>
<dbReference type="InterPro" id="IPR004095">
    <property type="entry name" value="TGS"/>
</dbReference>
<dbReference type="InterPro" id="IPR023192">
    <property type="entry name" value="TGS-like_dom_sf"/>
</dbReference>
<dbReference type="SUPFAM" id="SSF81271">
    <property type="entry name" value="TGS-like"/>
    <property type="match status" value="1"/>
</dbReference>
<dbReference type="GO" id="GO:0016887">
    <property type="term" value="F:ATP hydrolysis activity"/>
    <property type="evidence" value="ECO:0007669"/>
    <property type="project" value="TreeGrafter"/>
</dbReference>
<dbReference type="FunFam" id="3.10.20.30:FF:000001">
    <property type="entry name" value="Ribosome-binding ATPase YchF"/>
    <property type="match status" value="1"/>
</dbReference>
<dbReference type="PRINTS" id="PR00326">
    <property type="entry name" value="GTP1OBG"/>
</dbReference>
<dbReference type="Pfam" id="PF06071">
    <property type="entry name" value="YchF-GTPase_C"/>
    <property type="match status" value="1"/>
</dbReference>
<protein>
    <recommendedName>
        <fullName evidence="3">TGS domain-containing protein</fullName>
    </recommendedName>
</protein>
<dbReference type="eggNOG" id="COG0012">
    <property type="taxonomic scope" value="Bacteria"/>
</dbReference>
<dbReference type="InterPro" id="IPR012676">
    <property type="entry name" value="TGS-like"/>
</dbReference>
<evidence type="ECO:0000256" key="1">
    <source>
        <dbReference type="ARBA" id="ARBA00022741"/>
    </source>
</evidence>
<dbReference type="SUPFAM" id="SSF52540">
    <property type="entry name" value="P-loop containing nucleoside triphosphate hydrolases"/>
    <property type="match status" value="1"/>
</dbReference>
<accession>S7UTP9</accession>